<dbReference type="GO" id="GO:0005634">
    <property type="term" value="C:nucleus"/>
    <property type="evidence" value="ECO:0007669"/>
    <property type="project" value="UniProtKB-SubCell"/>
</dbReference>
<dbReference type="InterPro" id="IPR036864">
    <property type="entry name" value="Zn2-C6_fun-type_DNA-bd_sf"/>
</dbReference>
<evidence type="ECO:0000313" key="10">
    <source>
        <dbReference type="Proteomes" id="UP000326565"/>
    </source>
</evidence>
<evidence type="ECO:0000256" key="4">
    <source>
        <dbReference type="ARBA" id="ARBA00023125"/>
    </source>
</evidence>
<evidence type="ECO:0000313" key="9">
    <source>
        <dbReference type="EMBL" id="KAB8079446.1"/>
    </source>
</evidence>
<keyword evidence="6" id="KW-0539">Nucleus</keyword>
<dbReference type="SMART" id="SM00906">
    <property type="entry name" value="Fungal_trans"/>
    <property type="match status" value="1"/>
</dbReference>
<evidence type="ECO:0000256" key="6">
    <source>
        <dbReference type="ARBA" id="ARBA00023242"/>
    </source>
</evidence>
<dbReference type="SMART" id="SM00066">
    <property type="entry name" value="GAL4"/>
    <property type="match status" value="1"/>
</dbReference>
<organism evidence="9 10">
    <name type="scientific">Aspergillus leporis</name>
    <dbReference type="NCBI Taxonomy" id="41062"/>
    <lineage>
        <taxon>Eukaryota</taxon>
        <taxon>Fungi</taxon>
        <taxon>Dikarya</taxon>
        <taxon>Ascomycota</taxon>
        <taxon>Pezizomycotina</taxon>
        <taxon>Eurotiomycetes</taxon>
        <taxon>Eurotiomycetidae</taxon>
        <taxon>Eurotiales</taxon>
        <taxon>Aspergillaceae</taxon>
        <taxon>Aspergillus</taxon>
        <taxon>Aspergillus subgen. Circumdati</taxon>
    </lineage>
</organism>
<evidence type="ECO:0000256" key="5">
    <source>
        <dbReference type="ARBA" id="ARBA00023163"/>
    </source>
</evidence>
<evidence type="ECO:0000256" key="7">
    <source>
        <dbReference type="SAM" id="MobiDB-lite"/>
    </source>
</evidence>
<feature type="region of interest" description="Disordered" evidence="7">
    <location>
        <begin position="643"/>
        <end position="682"/>
    </location>
</feature>
<dbReference type="InterPro" id="IPR007219">
    <property type="entry name" value="XnlR_reg_dom"/>
</dbReference>
<feature type="compositionally biased region" description="Polar residues" evidence="7">
    <location>
        <begin position="657"/>
        <end position="666"/>
    </location>
</feature>
<dbReference type="PROSITE" id="PS00463">
    <property type="entry name" value="ZN2_CY6_FUNGAL_1"/>
    <property type="match status" value="1"/>
</dbReference>
<proteinExistence type="predicted"/>
<dbReference type="SUPFAM" id="SSF57701">
    <property type="entry name" value="Zn2/Cys6 DNA-binding domain"/>
    <property type="match status" value="1"/>
</dbReference>
<accession>A0A5N5XFF6</accession>
<dbReference type="Gene3D" id="4.10.240.10">
    <property type="entry name" value="Zn(2)-C6 fungal-type DNA-binding domain"/>
    <property type="match status" value="1"/>
</dbReference>
<dbReference type="EMBL" id="ML732150">
    <property type="protein sequence ID" value="KAB8079446.1"/>
    <property type="molecule type" value="Genomic_DNA"/>
</dbReference>
<sequence>MDSSRSTQNTDSATPSQPLFNPSRRREKPQLSCNPCRRRKSRCDRKWPCSLCSVRGQKCTYPENGSSVAGPSRTAPTAPSNMHDRLVQLERLVMSVMSNSAAVANMNANNDVGMPQLVPTPTDTMPGDTPIDERSECGSMRISASELRYIGGDHWVAILEGIADLKDHVDREEQLRLAESPGQTADDLEDSSGNSNAPGRDGAFLLYGRCRPTSRDDILSALPPRYAVDRYISRYFNYLDLVSSAAVHGPVFLREYEAFWADPSAVPIIWIGLLFSMICLACLASNQPDNPDPELQSLQIDLYREKTVQCMIMGEYTKSGPYVLETVINYIYAEFCVCTDANKDMWFLLAIEVNLAMRMGYHRDPSHFPGLSPFQGEMRRRLWATVLMSDIMISNQMGMPRMISDWKCDTAEPRNLNDADFNEDTKELPPPRPETELTTALGIIARRRMLKALGIIADLTSRVKPCSYEEVMQVDRILHDAAASIPEPLKWKPMAASVTDSPQVIIARLFIRHMFYKGQTMLHQRFLCMQSPSGKEDAFSYSRQACIDASMGTLELQNVLDEETCAGGQLHAMRWRVTSVMNHQFLTAAMILCSLLHNGRTMERKDETRRALQRARAIWIRRSSTSKEAKRAADTVGIVLSRMGDGGRSDPNLNEDAGNNSLTIPDSSCDFGLEPDNTIPDNMSLHDPDQFIMPGILGTFIPPVLQDQKMSYNANSTAPPNEWMFMNWDDPGGIYPG</sequence>
<dbReference type="Pfam" id="PF04082">
    <property type="entry name" value="Fungal_trans"/>
    <property type="match status" value="1"/>
</dbReference>
<evidence type="ECO:0000256" key="1">
    <source>
        <dbReference type="ARBA" id="ARBA00004123"/>
    </source>
</evidence>
<keyword evidence="2" id="KW-0479">Metal-binding</keyword>
<feature type="compositionally biased region" description="Polar residues" evidence="7">
    <location>
        <begin position="1"/>
        <end position="20"/>
    </location>
</feature>
<dbReference type="GO" id="GO:0008270">
    <property type="term" value="F:zinc ion binding"/>
    <property type="evidence" value="ECO:0007669"/>
    <property type="project" value="InterPro"/>
</dbReference>
<comment type="subcellular location">
    <subcellularLocation>
        <location evidence="1">Nucleus</location>
    </subcellularLocation>
</comment>
<dbReference type="GO" id="GO:0003677">
    <property type="term" value="F:DNA binding"/>
    <property type="evidence" value="ECO:0007669"/>
    <property type="project" value="UniProtKB-KW"/>
</dbReference>
<feature type="domain" description="Zn(2)-C6 fungal-type" evidence="8">
    <location>
        <begin position="32"/>
        <end position="61"/>
    </location>
</feature>
<dbReference type="Pfam" id="PF00172">
    <property type="entry name" value="Zn_clus"/>
    <property type="match status" value="1"/>
</dbReference>
<dbReference type="Proteomes" id="UP000326565">
    <property type="component" value="Unassembled WGS sequence"/>
</dbReference>
<evidence type="ECO:0000256" key="3">
    <source>
        <dbReference type="ARBA" id="ARBA00023015"/>
    </source>
</evidence>
<gene>
    <name evidence="9" type="ORF">BDV29DRAFT_164429</name>
</gene>
<feature type="region of interest" description="Disordered" evidence="7">
    <location>
        <begin position="178"/>
        <end position="200"/>
    </location>
</feature>
<dbReference type="GO" id="GO:0000981">
    <property type="term" value="F:DNA-binding transcription factor activity, RNA polymerase II-specific"/>
    <property type="evidence" value="ECO:0007669"/>
    <property type="project" value="InterPro"/>
</dbReference>
<dbReference type="PROSITE" id="PS50048">
    <property type="entry name" value="ZN2_CY6_FUNGAL_2"/>
    <property type="match status" value="1"/>
</dbReference>
<dbReference type="PANTHER" id="PTHR31001">
    <property type="entry name" value="UNCHARACTERIZED TRANSCRIPTIONAL REGULATORY PROTEIN"/>
    <property type="match status" value="1"/>
</dbReference>
<keyword evidence="10" id="KW-1185">Reference proteome</keyword>
<name>A0A5N5XFF6_9EURO</name>
<feature type="region of interest" description="Disordered" evidence="7">
    <location>
        <begin position="1"/>
        <end position="37"/>
    </location>
</feature>
<dbReference type="OrthoDB" id="4934715at2759"/>
<dbReference type="CDD" id="cd00067">
    <property type="entry name" value="GAL4"/>
    <property type="match status" value="1"/>
</dbReference>
<reference evidence="9 10" key="1">
    <citation type="submission" date="2019-04" db="EMBL/GenBank/DDBJ databases">
        <title>Friends and foes A comparative genomics study of 23 Aspergillus species from section Flavi.</title>
        <authorList>
            <consortium name="DOE Joint Genome Institute"/>
            <person name="Kjaerbolling I."/>
            <person name="Vesth T."/>
            <person name="Frisvad J.C."/>
            <person name="Nybo J.L."/>
            <person name="Theobald S."/>
            <person name="Kildgaard S."/>
            <person name="Isbrandt T."/>
            <person name="Kuo A."/>
            <person name="Sato A."/>
            <person name="Lyhne E.K."/>
            <person name="Kogle M.E."/>
            <person name="Wiebenga A."/>
            <person name="Kun R.S."/>
            <person name="Lubbers R.J."/>
            <person name="Makela M.R."/>
            <person name="Barry K."/>
            <person name="Chovatia M."/>
            <person name="Clum A."/>
            <person name="Daum C."/>
            <person name="Haridas S."/>
            <person name="He G."/>
            <person name="LaButti K."/>
            <person name="Lipzen A."/>
            <person name="Mondo S."/>
            <person name="Riley R."/>
            <person name="Salamov A."/>
            <person name="Simmons B.A."/>
            <person name="Magnuson J.K."/>
            <person name="Henrissat B."/>
            <person name="Mortensen U.H."/>
            <person name="Larsen T.O."/>
            <person name="Devries R.P."/>
            <person name="Grigoriev I.V."/>
            <person name="Machida M."/>
            <person name="Baker S.E."/>
            <person name="Andersen M.R."/>
        </authorList>
    </citation>
    <scope>NUCLEOTIDE SEQUENCE [LARGE SCALE GENOMIC DNA]</scope>
    <source>
        <strain evidence="9 10">CBS 151.66</strain>
    </source>
</reference>
<dbReference type="InterPro" id="IPR050613">
    <property type="entry name" value="Sec_Metabolite_Reg"/>
</dbReference>
<keyword evidence="3" id="KW-0805">Transcription regulation</keyword>
<dbReference type="AlphaFoldDB" id="A0A5N5XFF6"/>
<dbReference type="GO" id="GO:0009893">
    <property type="term" value="P:positive regulation of metabolic process"/>
    <property type="evidence" value="ECO:0007669"/>
    <property type="project" value="UniProtKB-ARBA"/>
</dbReference>
<evidence type="ECO:0000259" key="8">
    <source>
        <dbReference type="PROSITE" id="PS50048"/>
    </source>
</evidence>
<protein>
    <submittedName>
        <fullName evidence="9">Fungal-specific transcription factor domain-containing protein</fullName>
    </submittedName>
</protein>
<dbReference type="GO" id="GO:0006351">
    <property type="term" value="P:DNA-templated transcription"/>
    <property type="evidence" value="ECO:0007669"/>
    <property type="project" value="InterPro"/>
</dbReference>
<dbReference type="InterPro" id="IPR001138">
    <property type="entry name" value="Zn2Cys6_DnaBD"/>
</dbReference>
<evidence type="ECO:0000256" key="2">
    <source>
        <dbReference type="ARBA" id="ARBA00022723"/>
    </source>
</evidence>
<keyword evidence="5" id="KW-0804">Transcription</keyword>
<keyword evidence="4" id="KW-0238">DNA-binding</keyword>
<dbReference type="CDD" id="cd12148">
    <property type="entry name" value="fungal_TF_MHR"/>
    <property type="match status" value="1"/>
</dbReference>
<dbReference type="PANTHER" id="PTHR31001:SF74">
    <property type="entry name" value="ZN(II)2CYS6 TRANSCRIPTION FACTOR (EUROFUNG)"/>
    <property type="match status" value="1"/>
</dbReference>